<evidence type="ECO:0000256" key="6">
    <source>
        <dbReference type="ARBA" id="ARBA00022989"/>
    </source>
</evidence>
<evidence type="ECO:0000256" key="4">
    <source>
        <dbReference type="ARBA" id="ARBA00022692"/>
    </source>
</evidence>
<comment type="subcellular location">
    <subcellularLocation>
        <location evidence="1 9">Mitochondrion inner membrane</location>
        <topology evidence="1 9">Multi-pass membrane protein</topology>
    </subcellularLocation>
</comment>
<proteinExistence type="inferred from homology"/>
<evidence type="ECO:0000256" key="10">
    <source>
        <dbReference type="SAM" id="MobiDB-lite"/>
    </source>
</evidence>
<feature type="compositionally biased region" description="Low complexity" evidence="10">
    <location>
        <begin position="43"/>
        <end position="60"/>
    </location>
</feature>
<dbReference type="Pfam" id="PF02466">
    <property type="entry name" value="Tim17"/>
    <property type="match status" value="1"/>
</dbReference>
<keyword evidence="5 9" id="KW-0999">Mitochondrion inner membrane</keyword>
<evidence type="ECO:0000256" key="9">
    <source>
        <dbReference type="RuleBase" id="RU367038"/>
    </source>
</evidence>
<evidence type="ECO:0000256" key="8">
    <source>
        <dbReference type="ARBA" id="ARBA00023136"/>
    </source>
</evidence>
<feature type="compositionally biased region" description="Basic and acidic residues" evidence="10">
    <location>
        <begin position="1"/>
        <end position="18"/>
    </location>
</feature>
<dbReference type="PANTHER" id="PTHR14110">
    <property type="entry name" value="MITOCHONDRIAL IMPORT INNER MEMBRANE TRANSLOCASE SUBUNIT TIM22"/>
    <property type="match status" value="1"/>
</dbReference>
<dbReference type="EMBL" id="CP119935">
    <property type="protein sequence ID" value="WFD02718.1"/>
    <property type="molecule type" value="Genomic_DNA"/>
</dbReference>
<dbReference type="AlphaFoldDB" id="A0AAF0ISZ7"/>
<evidence type="ECO:0000313" key="12">
    <source>
        <dbReference type="Proteomes" id="UP001214603"/>
    </source>
</evidence>
<dbReference type="Proteomes" id="UP001214603">
    <property type="component" value="Chromosome 2"/>
</dbReference>
<comment type="function">
    <text evidence="9">Essential core component of the TIM22 complex, a complex that mediates the import and insertion of multi-pass transmembrane proteins into the mitochondrial inner membrane. In the TIM22 complex, it constitutes the voltage-activated and signal-gated channel. Forms a twin-pore translocase that uses the membrane potential as external driving force in 2 voltage-dependent steps.</text>
</comment>
<evidence type="ECO:0000256" key="3">
    <source>
        <dbReference type="ARBA" id="ARBA00020722"/>
    </source>
</evidence>
<organism evidence="11 12">
    <name type="scientific">Malassezia obtusa</name>
    <dbReference type="NCBI Taxonomy" id="76774"/>
    <lineage>
        <taxon>Eukaryota</taxon>
        <taxon>Fungi</taxon>
        <taxon>Dikarya</taxon>
        <taxon>Basidiomycota</taxon>
        <taxon>Ustilaginomycotina</taxon>
        <taxon>Malasseziomycetes</taxon>
        <taxon>Malasseziales</taxon>
        <taxon>Malasseziaceae</taxon>
        <taxon>Malassezia</taxon>
    </lineage>
</organism>
<dbReference type="InterPro" id="IPR039175">
    <property type="entry name" value="TIM22"/>
</dbReference>
<dbReference type="GO" id="GO:0045039">
    <property type="term" value="P:protein insertion into mitochondrial inner membrane"/>
    <property type="evidence" value="ECO:0007669"/>
    <property type="project" value="UniProtKB-UniRule"/>
</dbReference>
<evidence type="ECO:0000313" key="11">
    <source>
        <dbReference type="EMBL" id="WFD02718.1"/>
    </source>
</evidence>
<dbReference type="GO" id="GO:0042721">
    <property type="term" value="C:TIM22 mitochondrial import inner membrane insertion complex"/>
    <property type="evidence" value="ECO:0007669"/>
    <property type="project" value="UniProtKB-UniRule"/>
</dbReference>
<dbReference type="GO" id="GO:0030943">
    <property type="term" value="F:mitochondrion targeting sequence binding"/>
    <property type="evidence" value="ECO:0007669"/>
    <property type="project" value="TreeGrafter"/>
</dbReference>
<keyword evidence="12" id="KW-1185">Reference proteome</keyword>
<evidence type="ECO:0000256" key="7">
    <source>
        <dbReference type="ARBA" id="ARBA00023128"/>
    </source>
</evidence>
<comment type="subunit">
    <text evidence="9">Component of the TIM22 complex.</text>
</comment>
<keyword evidence="9" id="KW-0811">Translocation</keyword>
<keyword evidence="6 9" id="KW-1133">Transmembrane helix</keyword>
<keyword evidence="9" id="KW-0813">Transport</keyword>
<feature type="compositionally biased region" description="Low complexity" evidence="10">
    <location>
        <begin position="19"/>
        <end position="31"/>
    </location>
</feature>
<keyword evidence="7 9" id="KW-0496">Mitochondrion</keyword>
<protein>
    <recommendedName>
        <fullName evidence="3 9">Mitochondrial import inner membrane translocase subunit TIM22</fullName>
    </recommendedName>
</protein>
<feature type="transmembrane region" description="Helical" evidence="9">
    <location>
        <begin position="138"/>
        <end position="164"/>
    </location>
</feature>
<evidence type="ECO:0000256" key="1">
    <source>
        <dbReference type="ARBA" id="ARBA00004448"/>
    </source>
</evidence>
<comment type="similarity">
    <text evidence="2 9">Belongs to the Tim17/Tim22/Tim23 family.</text>
</comment>
<keyword evidence="4 9" id="KW-0812">Transmembrane</keyword>
<feature type="region of interest" description="Disordered" evidence="10">
    <location>
        <begin position="1"/>
        <end position="92"/>
    </location>
</feature>
<keyword evidence="9" id="KW-0653">Protein transport</keyword>
<gene>
    <name evidence="11" type="primary">TIM22</name>
    <name evidence="11" type="ORF">MOBT1_001402</name>
</gene>
<evidence type="ECO:0000256" key="2">
    <source>
        <dbReference type="ARBA" id="ARBA00008444"/>
    </source>
</evidence>
<dbReference type="GO" id="GO:0008320">
    <property type="term" value="F:protein transmembrane transporter activity"/>
    <property type="evidence" value="ECO:0007669"/>
    <property type="project" value="UniProtKB-UniRule"/>
</dbReference>
<comment type="caution">
    <text evidence="9">Lacks conserved residue(s) required for the propagation of feature annotation.</text>
</comment>
<evidence type="ECO:0000256" key="5">
    <source>
        <dbReference type="ARBA" id="ARBA00022792"/>
    </source>
</evidence>
<reference evidence="11" key="1">
    <citation type="submission" date="2023-03" db="EMBL/GenBank/DDBJ databases">
        <title>Mating type loci evolution in Malassezia.</title>
        <authorList>
            <person name="Coelho M.A."/>
        </authorList>
    </citation>
    <scope>NUCLEOTIDE SEQUENCE</scope>
    <source>
        <strain evidence="11">CBS 7876</strain>
    </source>
</reference>
<accession>A0AAF0ISZ7</accession>
<dbReference type="PANTHER" id="PTHR14110:SF0">
    <property type="entry name" value="MITOCHONDRIAL IMPORT INNER MEMBRANE TRANSLOCASE SUBUNIT TIM22"/>
    <property type="match status" value="1"/>
</dbReference>
<name>A0AAF0ISZ7_9BASI</name>
<sequence>MAIENAKRMEETTKKDGKPGAPSKPSPSDAGVKTAPVVETSKAANPAAASAGTTAANGAPKSAILSKLPGSGSFKDLPPPPPPLPEASTMQSTKQYFIQTGKSMYSSGRGFGKVGALYSGIECLIEGYRAKNDIVNPVVAGLFAGVMGGAVAFAAFSGAIDLFLRRETAEEP</sequence>
<keyword evidence="8 9" id="KW-0472">Membrane</keyword>